<evidence type="ECO:0000259" key="2">
    <source>
        <dbReference type="PROSITE" id="PS51272"/>
    </source>
</evidence>
<name>F4XK67_9CYAN</name>
<evidence type="ECO:0000256" key="1">
    <source>
        <dbReference type="ARBA" id="ARBA00022729"/>
    </source>
</evidence>
<dbReference type="eggNOG" id="COG1649">
    <property type="taxonomic scope" value="Bacteria"/>
</dbReference>
<dbReference type="EMBL" id="GL890825">
    <property type="protein sequence ID" value="EGJ35026.1"/>
    <property type="molecule type" value="Genomic_DNA"/>
</dbReference>
<sequence length="666" mass="75589">MLVFFASSRLIKILINPTPHPELVQPMKPLLRLWPIALVNRLVSFQQTIKHQGWWILLFVIGMIIPLCQLSPSYASSTFKDVPENYWAQPCITKLAQQNIIRGYPDGTFKPNAPITRAEFAALLLKAFPSAPQVRTDQKFVDVPTNYWANQAIRNADKTGFLAGYPGRVFRPKQNIPRVQALVSLASGLKYQPVNPSVETLKAAFTDATAIPNYAQNAIAAATENQIVVNPPNVKQFKPNQQASRAEVAAFLCQATQTTGLIPNQYIAKVEPPTPGSTEAELRGVWLTNIDSQVLFSTTAVTDSLEKLKELNFNTVYPTVWNWGYTLYPSQVAKRVVGLEARISTELEKDLFDPEKGVQGGRDVLKEIVEVGHDNGLRVIPWFEFGFKAPSYSELAKRHPDWLTQTKDGVKTQTTKGLEPEDERLQEIVWLNPFKPEVQQFIQDLVIEVVNNYDVDGIQFDDHFGLPVTFGYDDFTVELYKKEHQGKSPPTDPKDEEWVRWRANKITDFLTKLFRAVKDSVEDSNNDVIISLSPNPQRFSYQFFLADWATWEQRGLVEELIVQIYRDNFSTFISELDKTEVKRARSHIPVGIGILSGLRTRLVPVSQIQRQVDAVRLRGFAGVSFFFYETLLNMSDEPASERQSGFEVMFPEFVKAPNIEDWKKSN</sequence>
<feature type="domain" description="SLH" evidence="2">
    <location>
        <begin position="202"/>
        <end position="266"/>
    </location>
</feature>
<dbReference type="PANTHER" id="PTHR43405:SF1">
    <property type="entry name" value="GLYCOSYL HYDROLASE DIGH"/>
    <property type="match status" value="1"/>
</dbReference>
<dbReference type="Gene3D" id="3.20.20.80">
    <property type="entry name" value="Glycosidases"/>
    <property type="match status" value="1"/>
</dbReference>
<feature type="domain" description="SLH" evidence="2">
    <location>
        <begin position="75"/>
        <end position="138"/>
    </location>
</feature>
<keyword evidence="1" id="KW-0732">Signal</keyword>
<dbReference type="PROSITE" id="PS51272">
    <property type="entry name" value="SLH"/>
    <property type="match status" value="3"/>
</dbReference>
<dbReference type="InterPro" id="IPR003790">
    <property type="entry name" value="GHL10"/>
</dbReference>
<dbReference type="Proteomes" id="UP000003959">
    <property type="component" value="Unassembled WGS sequence"/>
</dbReference>
<evidence type="ECO:0000313" key="4">
    <source>
        <dbReference type="Proteomes" id="UP000003959"/>
    </source>
</evidence>
<proteinExistence type="predicted"/>
<organism evidence="3 4">
    <name type="scientific">Moorena producens 3L</name>
    <dbReference type="NCBI Taxonomy" id="489825"/>
    <lineage>
        <taxon>Bacteria</taxon>
        <taxon>Bacillati</taxon>
        <taxon>Cyanobacteriota</taxon>
        <taxon>Cyanophyceae</taxon>
        <taxon>Coleofasciculales</taxon>
        <taxon>Coleofasciculaceae</taxon>
        <taxon>Moorena</taxon>
    </lineage>
</organism>
<dbReference type="SUPFAM" id="SSF51445">
    <property type="entry name" value="(Trans)glycosidases"/>
    <property type="match status" value="1"/>
</dbReference>
<gene>
    <name evidence="3" type="ORF">LYNGBM3L_11020</name>
</gene>
<dbReference type="PANTHER" id="PTHR43405">
    <property type="entry name" value="GLYCOSYL HYDROLASE DIGH"/>
    <property type="match status" value="1"/>
</dbReference>
<dbReference type="AlphaFoldDB" id="F4XK67"/>
<dbReference type="Pfam" id="PF00395">
    <property type="entry name" value="SLH"/>
    <property type="match status" value="3"/>
</dbReference>
<keyword evidence="4" id="KW-1185">Reference proteome</keyword>
<protein>
    <recommendedName>
        <fullName evidence="2">SLH domain-containing protein</fullName>
    </recommendedName>
</protein>
<dbReference type="InterPro" id="IPR001119">
    <property type="entry name" value="SLH_dom"/>
</dbReference>
<dbReference type="InterPro" id="IPR017853">
    <property type="entry name" value="GH"/>
</dbReference>
<dbReference type="HOGENOM" id="CLU_487333_0_0_3"/>
<feature type="domain" description="SLH" evidence="2">
    <location>
        <begin position="139"/>
        <end position="199"/>
    </location>
</feature>
<accession>F4XK67</accession>
<dbReference type="InterPro" id="IPR052177">
    <property type="entry name" value="Divisome_Glycosyl_Hydrolase"/>
</dbReference>
<reference evidence="4" key="1">
    <citation type="journal article" date="2011" name="Proc. Natl. Acad. Sci. U.S.A.">
        <title>Genomic insights into the physiology and ecology of the marine filamentous cyanobacterium Lyngbya majuscula.</title>
        <authorList>
            <person name="Jones A.C."/>
            <person name="Monroe E.A."/>
            <person name="Podell S."/>
            <person name="Hess W.R."/>
            <person name="Klages S."/>
            <person name="Esquenazi E."/>
            <person name="Niessen S."/>
            <person name="Hoover H."/>
            <person name="Rothmann M."/>
            <person name="Lasken R.S."/>
            <person name="Yates J.R.III."/>
            <person name="Reinhardt R."/>
            <person name="Kube M."/>
            <person name="Burkart M.D."/>
            <person name="Allen E.E."/>
            <person name="Dorrestein P.C."/>
            <person name="Gerwick W.H."/>
            <person name="Gerwick L."/>
        </authorList>
    </citation>
    <scope>NUCLEOTIDE SEQUENCE [LARGE SCALE GENOMIC DNA]</scope>
    <source>
        <strain evidence="4">3L</strain>
    </source>
</reference>
<dbReference type="Pfam" id="PF02638">
    <property type="entry name" value="GHL10"/>
    <property type="match status" value="1"/>
</dbReference>
<evidence type="ECO:0000313" key="3">
    <source>
        <dbReference type="EMBL" id="EGJ35026.1"/>
    </source>
</evidence>